<keyword evidence="4" id="KW-0057">Aromatic amino acid biosynthesis</keyword>
<dbReference type="PANTHER" id="PTHR21337">
    <property type="entry name" value="PHOSPHO-2-DEHYDRO-3-DEOXYHEPTONATE ALDOLASE 1, 2"/>
    <property type="match status" value="1"/>
</dbReference>
<comment type="catalytic activity">
    <reaction evidence="4">
        <text>D-erythrose 4-phosphate + phosphoenolpyruvate + H2O = 7-phospho-2-dehydro-3-deoxy-D-arabino-heptonate + phosphate</text>
        <dbReference type="Rhea" id="RHEA:14717"/>
        <dbReference type="ChEBI" id="CHEBI:15377"/>
        <dbReference type="ChEBI" id="CHEBI:16897"/>
        <dbReference type="ChEBI" id="CHEBI:43474"/>
        <dbReference type="ChEBI" id="CHEBI:58394"/>
        <dbReference type="ChEBI" id="CHEBI:58702"/>
        <dbReference type="EC" id="2.5.1.54"/>
    </reaction>
</comment>
<dbReference type="GO" id="GO:0009423">
    <property type="term" value="P:chorismate biosynthetic process"/>
    <property type="evidence" value="ECO:0007669"/>
    <property type="project" value="UniProtKB-UniPathway"/>
</dbReference>
<evidence type="ECO:0000256" key="2">
    <source>
        <dbReference type="ARBA" id="ARBA00022679"/>
    </source>
</evidence>
<comment type="cofactor">
    <cofactor evidence="3">
        <name>Mn(2+)</name>
        <dbReference type="ChEBI" id="CHEBI:29035"/>
    </cofactor>
    <cofactor evidence="3">
        <name>Co(2+)</name>
        <dbReference type="ChEBI" id="CHEBI:48828"/>
    </cofactor>
    <cofactor evidence="3">
        <name>Cd(2+)</name>
        <dbReference type="ChEBI" id="CHEBI:48775"/>
    </cofactor>
    <text evidence="3">Binds 1 divalent cation per subunit. The enzyme is active with manganese, cobalt or cadmium ions.</text>
</comment>
<proteinExistence type="inferred from homology"/>
<feature type="binding site" evidence="3">
    <location>
        <position position="507"/>
    </location>
    <ligand>
        <name>Mn(2+)</name>
        <dbReference type="ChEBI" id="CHEBI:29035"/>
    </ligand>
</feature>
<dbReference type="GO" id="GO:0009073">
    <property type="term" value="P:aromatic amino acid family biosynthetic process"/>
    <property type="evidence" value="ECO:0007669"/>
    <property type="project" value="UniProtKB-KW"/>
</dbReference>
<dbReference type="SUPFAM" id="SSF51569">
    <property type="entry name" value="Aldolase"/>
    <property type="match status" value="1"/>
</dbReference>
<feature type="binding site" evidence="3">
    <location>
        <position position="403"/>
    </location>
    <ligand>
        <name>phosphoenolpyruvate</name>
        <dbReference type="ChEBI" id="CHEBI:58702"/>
    </ligand>
</feature>
<keyword evidence="2 4" id="KW-0808">Transferase</keyword>
<protein>
    <recommendedName>
        <fullName evidence="4">Phospho-2-dehydro-3-deoxyheptonate aldolase</fullName>
        <ecNumber evidence="4">2.5.1.54</ecNumber>
    </recommendedName>
</protein>
<evidence type="ECO:0000256" key="1">
    <source>
        <dbReference type="ARBA" id="ARBA00008911"/>
    </source>
</evidence>
<organism evidence="5 6">
    <name type="scientific">Glycomyces buryatensis</name>
    <dbReference type="NCBI Taxonomy" id="2570927"/>
    <lineage>
        <taxon>Bacteria</taxon>
        <taxon>Bacillati</taxon>
        <taxon>Actinomycetota</taxon>
        <taxon>Actinomycetes</taxon>
        <taxon>Glycomycetales</taxon>
        <taxon>Glycomycetaceae</taxon>
        <taxon>Glycomyces</taxon>
    </lineage>
</organism>
<name>A0A4S8Q9T6_9ACTN</name>
<feature type="binding site" evidence="3">
    <location>
        <position position="435"/>
    </location>
    <ligand>
        <name>Mn(2+)</name>
        <dbReference type="ChEBI" id="CHEBI:29035"/>
    </ligand>
</feature>
<dbReference type="GO" id="GO:0003849">
    <property type="term" value="F:3-deoxy-7-phosphoheptulonate synthase activity"/>
    <property type="evidence" value="ECO:0007669"/>
    <property type="project" value="UniProtKB-EC"/>
</dbReference>
<reference evidence="5 6" key="2">
    <citation type="submission" date="2019-05" db="EMBL/GenBank/DDBJ databases">
        <title>Glycomyces buryatensis sp. nov.</title>
        <authorList>
            <person name="Nikitina E."/>
        </authorList>
    </citation>
    <scope>NUCLEOTIDE SEQUENCE [LARGE SCALE GENOMIC DNA]</scope>
    <source>
        <strain evidence="5 6">18</strain>
    </source>
</reference>
<dbReference type="Gene3D" id="3.20.20.70">
    <property type="entry name" value="Aldolase class I"/>
    <property type="match status" value="1"/>
</dbReference>
<dbReference type="InterPro" id="IPR013785">
    <property type="entry name" value="Aldolase_TIM"/>
</dbReference>
<dbReference type="EMBL" id="STGY01000066">
    <property type="protein sequence ID" value="THV39505.1"/>
    <property type="molecule type" value="Genomic_DNA"/>
</dbReference>
<keyword evidence="4" id="KW-0028">Amino-acid biosynthesis</keyword>
<evidence type="ECO:0000313" key="6">
    <source>
        <dbReference type="Proteomes" id="UP000308760"/>
    </source>
</evidence>
<gene>
    <name evidence="5" type="ORF">FAB82_18025</name>
</gene>
<dbReference type="NCBIfam" id="TIGR01358">
    <property type="entry name" value="DAHP_synth_II"/>
    <property type="match status" value="1"/>
</dbReference>
<dbReference type="GO" id="GO:0008652">
    <property type="term" value="P:amino acid biosynthetic process"/>
    <property type="evidence" value="ECO:0007669"/>
    <property type="project" value="UniProtKB-KW"/>
</dbReference>
<keyword evidence="3" id="KW-0170">Cobalt</keyword>
<feature type="binding site" evidence="3">
    <location>
        <position position="158"/>
    </location>
    <ligand>
        <name>Mn(2+)</name>
        <dbReference type="ChEBI" id="CHEBI:29035"/>
    </ligand>
</feature>
<accession>A0A4S8Q9T6</accession>
<keyword evidence="3" id="KW-0464">Manganese</keyword>
<dbReference type="OrthoDB" id="9766852at2"/>
<keyword evidence="3" id="KW-0104">Cadmium</keyword>
<comment type="similarity">
    <text evidence="1 4">Belongs to the class-II DAHP synthase family.</text>
</comment>
<evidence type="ECO:0000256" key="3">
    <source>
        <dbReference type="PIRSR" id="PIRSR602480-1"/>
    </source>
</evidence>
<reference evidence="6" key="1">
    <citation type="submission" date="2019-04" db="EMBL/GenBank/DDBJ databases">
        <title>Nocardioides xinjiangensis sp. nov.</title>
        <authorList>
            <person name="Liu S."/>
        </authorList>
    </citation>
    <scope>NUCLEOTIDE SEQUENCE [LARGE SCALE GENOMIC DNA]</scope>
    <source>
        <strain evidence="6">18</strain>
    </source>
</reference>
<feature type="binding site" evidence="3">
    <location>
        <position position="372"/>
    </location>
    <ligand>
        <name>phosphoenolpyruvate</name>
        <dbReference type="ChEBI" id="CHEBI:58702"/>
    </ligand>
</feature>
<comment type="pathway">
    <text evidence="4">Metabolic intermediate biosynthesis; chorismate biosynthesis; chorismate from D-erythrose 4-phosphate and phosphoenolpyruvate: step 1/7.</text>
</comment>
<keyword evidence="6" id="KW-1185">Reference proteome</keyword>
<dbReference type="Pfam" id="PF01474">
    <property type="entry name" value="DAHP_synth_2"/>
    <property type="match status" value="1"/>
</dbReference>
<evidence type="ECO:0000313" key="5">
    <source>
        <dbReference type="EMBL" id="THV39505.1"/>
    </source>
</evidence>
<comment type="caution">
    <text evidence="5">The sequence shown here is derived from an EMBL/GenBank/DDBJ whole genome shotgun (WGS) entry which is preliminary data.</text>
</comment>
<dbReference type="UniPathway" id="UPA00053">
    <property type="reaction ID" value="UER00084"/>
</dbReference>
<sequence length="528" mass="58662">MGCLRSSVCGVSFAPHTAAPEGRCLAPYRIYPIGFLAVVSGPLARYRLTYWDGESALYPAETSTYHYRVNRQWHDLRNPGLVPVVADAEEAERYQLDAWRKLPREQVPPWPDYAEVEEVTGVMAGVPPIVAPYEVDHLRELLAEVCEGRAFLMQGGDCAETFIDNTEQHVLANMRTLLQMAVVLTYGSSMPVVKVGRVAGQYSKPRSKATDALGLPVYRGDMFNSLEATEEARVCDPQRMIRAYANSAASMNMLRAYLRGGLADLQAVHDWNKDFVRNSAAGERYEAIGREIDRAVRFMAACGVEDDALHTAEVFASHEMLAIEYDRALTRIYDNKAYALSGHMLWNGERTRQLGGAHIDFLSRVANPVGCKIGPTATPEMVVEMCQKLNPENLPGKLVVITRMGHKNVRTLLPPIIQKVEAAGCKVVWQCDPMHGNTYEAASGYKTRAFDQVVDEVLGFFEAHREVGSHPGGIHIELTGEDVTECVGGAQEIRDDQLADRYETACDPRLNTQQSLELAFLVAEMLRH</sequence>
<evidence type="ECO:0000256" key="4">
    <source>
        <dbReference type="RuleBase" id="RU363071"/>
    </source>
</evidence>
<dbReference type="PANTHER" id="PTHR21337:SF0">
    <property type="entry name" value="PHOSPHO-2-DEHYDRO-3-DEOXYHEPTONATE ALDOLASE"/>
    <property type="match status" value="1"/>
</dbReference>
<dbReference type="InterPro" id="IPR002480">
    <property type="entry name" value="DAHP_synth_2"/>
</dbReference>
<dbReference type="AlphaFoldDB" id="A0A4S8Q9T6"/>
<feature type="binding site" evidence="3">
    <location>
        <position position="197"/>
    </location>
    <ligand>
        <name>phosphoenolpyruvate</name>
        <dbReference type="ChEBI" id="CHEBI:58702"/>
    </ligand>
</feature>
<dbReference type="Proteomes" id="UP000308760">
    <property type="component" value="Unassembled WGS sequence"/>
</dbReference>
<dbReference type="EC" id="2.5.1.54" evidence="4"/>
<feature type="binding site" evidence="3">
    <location>
        <begin position="349"/>
        <end position="350"/>
    </location>
    <ligand>
        <name>phosphoenolpyruvate</name>
        <dbReference type="ChEBI" id="CHEBI:58702"/>
    </ligand>
</feature>
<feature type="binding site" evidence="3">
    <location>
        <position position="477"/>
    </location>
    <ligand>
        <name>Mn(2+)</name>
        <dbReference type="ChEBI" id="CHEBI:29035"/>
    </ligand>
</feature>